<dbReference type="EMBL" id="KZ858957">
    <property type="protein sequence ID" value="RDW27966.1"/>
    <property type="molecule type" value="Genomic_DNA"/>
</dbReference>
<dbReference type="InterPro" id="IPR006357">
    <property type="entry name" value="HAD-SF_hydro_IIA"/>
</dbReference>
<dbReference type="Gene3D" id="3.40.50.1000">
    <property type="entry name" value="HAD superfamily/HAD-like"/>
    <property type="match status" value="3"/>
</dbReference>
<dbReference type="PANTHER" id="PTHR14269:SF4">
    <property type="entry name" value="CAT EYE SYNDROME CRITICAL REGION PROTEIN 5"/>
    <property type="match status" value="1"/>
</dbReference>
<dbReference type="Proteomes" id="UP000256601">
    <property type="component" value="Unassembled WGS sequence"/>
</dbReference>
<protein>
    <submittedName>
        <fullName evidence="3">Haloacid dehalogenase-like hydrolase-domain-containing protein</fullName>
    </submittedName>
</protein>
<dbReference type="NCBIfam" id="TIGR01460">
    <property type="entry name" value="HAD-SF-IIA"/>
    <property type="match status" value="1"/>
</dbReference>
<evidence type="ECO:0000313" key="4">
    <source>
        <dbReference type="Proteomes" id="UP000182444"/>
    </source>
</evidence>
<dbReference type="FunFam" id="3.40.50.1000:FF:000069">
    <property type="entry name" value="HAD-superfamily subfamily IIA hydrolase"/>
    <property type="match status" value="1"/>
</dbReference>
<evidence type="ECO:0000313" key="3">
    <source>
        <dbReference type="EMBL" id="RDW27966.1"/>
    </source>
</evidence>
<dbReference type="VEuPathDB" id="FungiDB:YALI0_E17699g"/>
<dbReference type="InterPro" id="IPR023214">
    <property type="entry name" value="HAD_sf"/>
</dbReference>
<gene>
    <name evidence="3" type="ORF">B0I71DRAFT_114066</name>
    <name evidence="2" type="ORF">YALI1_E20995g</name>
</gene>
<dbReference type="GeneID" id="2911682"/>
<dbReference type="VEuPathDB" id="FungiDB:YALI1_E20995g"/>
<dbReference type="KEGG" id="yli:2911682"/>
<feature type="region of interest" description="Disordered" evidence="1">
    <location>
        <begin position="448"/>
        <end position="492"/>
    </location>
</feature>
<sequence>MSVNPQDLGDKLHNLKLNEDGTPTRKIIKTTKEVIDPVTKEKKLESSTEEVISHNRYANYAFAFDIDGVLLKGADVIPQAPEAMRMLNGENEYNIRVPYIFVTNGSGLTEEVRCKNLSKMLETEVNPGQFIQGSTPMRSLVEKYDTVLVVGGVGEACRKVAEEYGFKNVVTPGDILKWNPNVSPFRKLTEEEYNASRTLDFSKIAIGAILVFADSREWASDQQIILELLMSKNGVMGTESKQFNEGPDIFFAHDDFVWSTNYNLSRYGMGALQVCISALYQAHTGKELNVTKFGKPNKETFNFANSILKSWRQDAYETHFCNDKDCEDEDHAKNGKKEESASDKKLREAENNEDTVVAKAEETTNADGSKTEVFDLLPAAQTVYFVGDTPESDIRFANTFDKTWYSILVKTGVYQDGTEPAYKPKKIVDNVLEAVKFAIHREHEKELELREQARSAVASGSATPGTKGGSKTPVESLHPHELQQLVMTQAHD</sequence>
<dbReference type="GO" id="GO:0016787">
    <property type="term" value="F:hydrolase activity"/>
    <property type="evidence" value="ECO:0007669"/>
    <property type="project" value="UniProtKB-KW"/>
</dbReference>
<dbReference type="Proteomes" id="UP000182444">
    <property type="component" value="Chromosome 1E"/>
</dbReference>
<evidence type="ECO:0000313" key="5">
    <source>
        <dbReference type="Proteomes" id="UP000256601"/>
    </source>
</evidence>
<dbReference type="NCBIfam" id="TIGR01456">
    <property type="entry name" value="CECR5"/>
    <property type="match status" value="1"/>
</dbReference>
<proteinExistence type="predicted"/>
<feature type="compositionally biased region" description="Basic and acidic residues" evidence="1">
    <location>
        <begin position="327"/>
        <end position="350"/>
    </location>
</feature>
<dbReference type="InterPro" id="IPR036412">
    <property type="entry name" value="HAD-like_sf"/>
</dbReference>
<organism evidence="2 4">
    <name type="scientific">Yarrowia lipolytica</name>
    <name type="common">Candida lipolytica</name>
    <dbReference type="NCBI Taxonomy" id="4952"/>
    <lineage>
        <taxon>Eukaryota</taxon>
        <taxon>Fungi</taxon>
        <taxon>Dikarya</taxon>
        <taxon>Ascomycota</taxon>
        <taxon>Saccharomycotina</taxon>
        <taxon>Dipodascomycetes</taxon>
        <taxon>Dipodascales</taxon>
        <taxon>Dipodascales incertae sedis</taxon>
        <taxon>Yarrowia</taxon>
    </lineage>
</organism>
<reference evidence="3 5" key="2">
    <citation type="submission" date="2018-07" db="EMBL/GenBank/DDBJ databases">
        <title>Draft Genome Assemblies for Five Robust Yarrowia lipolytica Strains Exhibiting High Lipid Production and Pentose Sugar Utilization and Sugar Alcohol Secretion from Undetoxified Lignocellulosic Biomass Hydrolysates.</title>
        <authorList>
            <consortium name="DOE Joint Genome Institute"/>
            <person name="Walker C."/>
            <person name="Ryu S."/>
            <person name="Na H."/>
            <person name="Zane M."/>
            <person name="LaButti K."/>
            <person name="Lipzen A."/>
            <person name="Haridas S."/>
            <person name="Barry K."/>
            <person name="Grigoriev I.V."/>
            <person name="Quarterman J."/>
            <person name="Slininger P."/>
            <person name="Dien B."/>
            <person name="Trinh C.T."/>
        </authorList>
    </citation>
    <scope>NUCLEOTIDE SEQUENCE [LARGE SCALE GENOMIC DNA]</scope>
    <source>
        <strain evidence="3 5">YB392</strain>
    </source>
</reference>
<dbReference type="InterPro" id="IPR006353">
    <property type="entry name" value="HAD-SF_hydro_IIA_CECR5"/>
</dbReference>
<dbReference type="OMA" id="DIMKWNP"/>
<dbReference type="eggNOG" id="KOG1618">
    <property type="taxonomic scope" value="Eukaryota"/>
</dbReference>
<dbReference type="InterPro" id="IPR050324">
    <property type="entry name" value="CDP-alcohol_PTase-I"/>
</dbReference>
<dbReference type="GO" id="GO:0005739">
    <property type="term" value="C:mitochondrion"/>
    <property type="evidence" value="ECO:0007669"/>
    <property type="project" value="TreeGrafter"/>
</dbReference>
<dbReference type="Pfam" id="PF13344">
    <property type="entry name" value="Hydrolase_6"/>
    <property type="match status" value="1"/>
</dbReference>
<evidence type="ECO:0000256" key="1">
    <source>
        <dbReference type="SAM" id="MobiDB-lite"/>
    </source>
</evidence>
<dbReference type="SUPFAM" id="SSF56784">
    <property type="entry name" value="HAD-like"/>
    <property type="match status" value="2"/>
</dbReference>
<dbReference type="EMBL" id="CP017557">
    <property type="protein sequence ID" value="AOW05560.1"/>
    <property type="molecule type" value="Genomic_DNA"/>
</dbReference>
<evidence type="ECO:0000313" key="2">
    <source>
        <dbReference type="EMBL" id="AOW05560.1"/>
    </source>
</evidence>
<dbReference type="OrthoDB" id="10251048at2759"/>
<dbReference type="Pfam" id="PF13242">
    <property type="entry name" value="Hydrolase_like"/>
    <property type="match status" value="1"/>
</dbReference>
<name>A0A1H6PYN9_YARLL</name>
<dbReference type="RefSeq" id="XP_504073.1">
    <property type="nucleotide sequence ID" value="XM_504073.1"/>
</dbReference>
<dbReference type="GO" id="GO:0046474">
    <property type="term" value="P:glycerophospholipid biosynthetic process"/>
    <property type="evidence" value="ECO:0007669"/>
    <property type="project" value="TreeGrafter"/>
</dbReference>
<keyword evidence="3" id="KW-0378">Hydrolase</keyword>
<dbReference type="AlphaFoldDB" id="A0A1H6PYN9"/>
<accession>A0A1H6PYN9</accession>
<feature type="region of interest" description="Disordered" evidence="1">
    <location>
        <begin position="327"/>
        <end position="355"/>
    </location>
</feature>
<dbReference type="PANTHER" id="PTHR14269">
    <property type="entry name" value="CDP-DIACYLGLYCEROL--GLYCEROL-3-PHOSPHATE 3-PHOSPHATIDYLTRANSFERASE-RELATED"/>
    <property type="match status" value="1"/>
</dbReference>
<reference evidence="2 4" key="1">
    <citation type="journal article" date="2016" name="PLoS ONE">
        <title>Sequence Assembly of Yarrowia lipolytica Strain W29/CLIB89 Shows Transposable Element Diversity.</title>
        <authorList>
            <person name="Magnan C."/>
            <person name="Yu J."/>
            <person name="Chang I."/>
            <person name="Jahn E."/>
            <person name="Kanomata Y."/>
            <person name="Wu J."/>
            <person name="Zeller M."/>
            <person name="Oakes M."/>
            <person name="Baldi P."/>
            <person name="Sandmeyer S."/>
        </authorList>
    </citation>
    <scope>NUCLEOTIDE SEQUENCE [LARGE SCALE GENOMIC DNA]</scope>
    <source>
        <strain evidence="2">CLIB89</strain>
        <strain evidence="4">CLIB89(W29)</strain>
    </source>
</reference>